<evidence type="ECO:0000256" key="3">
    <source>
        <dbReference type="ARBA" id="ARBA00022723"/>
    </source>
</evidence>
<organism evidence="4 5">
    <name type="scientific">Furfurilactobacillus rossiae DSM 15814</name>
    <dbReference type="NCBI Taxonomy" id="1114972"/>
    <lineage>
        <taxon>Bacteria</taxon>
        <taxon>Bacillati</taxon>
        <taxon>Bacillota</taxon>
        <taxon>Bacilli</taxon>
        <taxon>Lactobacillales</taxon>
        <taxon>Lactobacillaceae</taxon>
        <taxon>Furfurilactobacillus</taxon>
    </lineage>
</organism>
<gene>
    <name evidence="4" type="ORF">FD35_GL001143</name>
</gene>
<dbReference type="EMBL" id="AZFF01000002">
    <property type="protein sequence ID" value="KRL56849.1"/>
    <property type="molecule type" value="Genomic_DNA"/>
</dbReference>
<dbReference type="GO" id="GO:0016757">
    <property type="term" value="F:glycosyltransferase activity"/>
    <property type="evidence" value="ECO:0007669"/>
    <property type="project" value="UniProtKB-KW"/>
</dbReference>
<accession>A0A0R1RK49</accession>
<evidence type="ECO:0000256" key="2">
    <source>
        <dbReference type="ARBA" id="ARBA00022679"/>
    </source>
</evidence>
<evidence type="ECO:0000313" key="5">
    <source>
        <dbReference type="Proteomes" id="UP000051999"/>
    </source>
</evidence>
<keyword evidence="1" id="KW-0328">Glycosyltransferase</keyword>
<dbReference type="GO" id="GO:0046872">
    <property type="term" value="F:metal ion binding"/>
    <property type="evidence" value="ECO:0007669"/>
    <property type="project" value="UniProtKB-KW"/>
</dbReference>
<dbReference type="Pfam" id="PF01501">
    <property type="entry name" value="Glyco_transf_8"/>
    <property type="match status" value="1"/>
</dbReference>
<dbReference type="InterPro" id="IPR002495">
    <property type="entry name" value="Glyco_trans_8"/>
</dbReference>
<name>A0A0R1RK49_9LACO</name>
<evidence type="ECO:0000313" key="4">
    <source>
        <dbReference type="EMBL" id="KRL56849.1"/>
    </source>
</evidence>
<reference evidence="4 5" key="1">
    <citation type="journal article" date="2015" name="Genome Announc.">
        <title>Expanding the biotechnology potential of lactobacilli through comparative genomics of 213 strains and associated genera.</title>
        <authorList>
            <person name="Sun Z."/>
            <person name="Harris H.M."/>
            <person name="McCann A."/>
            <person name="Guo C."/>
            <person name="Argimon S."/>
            <person name="Zhang W."/>
            <person name="Yang X."/>
            <person name="Jeffery I.B."/>
            <person name="Cooney J.C."/>
            <person name="Kagawa T.F."/>
            <person name="Liu W."/>
            <person name="Song Y."/>
            <person name="Salvetti E."/>
            <person name="Wrobel A."/>
            <person name="Rasinkangas P."/>
            <person name="Parkhill J."/>
            <person name="Rea M.C."/>
            <person name="O'Sullivan O."/>
            <person name="Ritari J."/>
            <person name="Douillard F.P."/>
            <person name="Paul Ross R."/>
            <person name="Yang R."/>
            <person name="Briner A.E."/>
            <person name="Felis G.E."/>
            <person name="de Vos W.M."/>
            <person name="Barrangou R."/>
            <person name="Klaenhammer T.R."/>
            <person name="Caufield P.W."/>
            <person name="Cui Y."/>
            <person name="Zhang H."/>
            <person name="O'Toole P.W."/>
        </authorList>
    </citation>
    <scope>NUCLEOTIDE SEQUENCE [LARGE SCALE GENOMIC DNA]</scope>
    <source>
        <strain evidence="4 5">DSM 15814</strain>
    </source>
</reference>
<keyword evidence="5" id="KW-1185">Reference proteome</keyword>
<dbReference type="STRING" id="1114972.FD35_GL001143"/>
<dbReference type="OrthoDB" id="9798746at2"/>
<dbReference type="AlphaFoldDB" id="A0A0R1RK49"/>
<evidence type="ECO:0000256" key="1">
    <source>
        <dbReference type="ARBA" id="ARBA00022676"/>
    </source>
</evidence>
<dbReference type="PANTHER" id="PTHR13778:SF47">
    <property type="entry name" value="LIPOPOLYSACCHARIDE 1,3-GALACTOSYLTRANSFERASE"/>
    <property type="match status" value="1"/>
</dbReference>
<dbReference type="RefSeq" id="WP_017262439.1">
    <property type="nucleotide sequence ID" value="NZ_AUAW01000004.1"/>
</dbReference>
<dbReference type="Proteomes" id="UP000051999">
    <property type="component" value="Unassembled WGS sequence"/>
</dbReference>
<sequence>MPSAIIPVFYAISEDFAPYAAVSIKSLTSNADSNDHYQVIILHQGLSDQTKASLSALSTPNVAVRFKALTQSLSAIQNQHQNFLRADFFTLTIFYRLFIADMFPQFEKAIYIDSDTVIPGNLANLYELPLANNLIGAAPDHSIEHVPPMVDYITNALGLPANEYINSGVLLLNLTKLREEHFSQRFLKFLQTYQFDCIAPDQDYLNTMCHGRIRYLDEVWDAMPKDPQYAPVKNPQLIHYNLFYKPWYFDHIMYGHYFWQYADQTSYKDMLHQQLNDYTTAQRDADRAKLTTLMTKAGQLPDTPTTFKKVAATGVPIRV</sequence>
<comment type="caution">
    <text evidence="4">The sequence shown here is derived from an EMBL/GenBank/DDBJ whole genome shotgun (WGS) entry which is preliminary data.</text>
</comment>
<keyword evidence="2" id="KW-0808">Transferase</keyword>
<dbReference type="InterPro" id="IPR050748">
    <property type="entry name" value="Glycosyltrans_8_dom-fam"/>
</dbReference>
<dbReference type="eggNOG" id="COG1442">
    <property type="taxonomic scope" value="Bacteria"/>
</dbReference>
<dbReference type="Gene3D" id="3.90.550.10">
    <property type="entry name" value="Spore Coat Polysaccharide Biosynthesis Protein SpsA, Chain A"/>
    <property type="match status" value="1"/>
</dbReference>
<dbReference type="PATRIC" id="fig|1114972.6.peg.1158"/>
<proteinExistence type="predicted"/>
<dbReference type="PANTHER" id="PTHR13778">
    <property type="entry name" value="GLYCOSYLTRANSFERASE 8 DOMAIN-CONTAINING PROTEIN"/>
    <property type="match status" value="1"/>
</dbReference>
<protein>
    <submittedName>
        <fullName evidence="4">Uncharacterized protein</fullName>
    </submittedName>
</protein>
<keyword evidence="3" id="KW-0479">Metal-binding</keyword>
<dbReference type="CDD" id="cd04194">
    <property type="entry name" value="GT8_A4GalT_like"/>
    <property type="match status" value="1"/>
</dbReference>
<dbReference type="SUPFAM" id="SSF53448">
    <property type="entry name" value="Nucleotide-diphospho-sugar transferases"/>
    <property type="match status" value="1"/>
</dbReference>
<dbReference type="InterPro" id="IPR029044">
    <property type="entry name" value="Nucleotide-diphossugar_trans"/>
</dbReference>